<reference evidence="1" key="1">
    <citation type="submission" date="2014-11" db="EMBL/GenBank/DDBJ databases">
        <authorList>
            <person name="Amaro Gonzalez C."/>
        </authorList>
    </citation>
    <scope>NUCLEOTIDE SEQUENCE</scope>
</reference>
<protein>
    <submittedName>
        <fullName evidence="1">Uncharacterized protein</fullName>
    </submittedName>
</protein>
<sequence length="96" mass="11153">MIHDCHSIQYLKLNQVYKLNKYTIMHRTELHLYFTNSLYHLSSISTAIKFHCTNARQTTIKKTASCVITILFDKAWPWASLDENGSQTCQSVISKE</sequence>
<reference evidence="1" key="2">
    <citation type="journal article" date="2015" name="Fish Shellfish Immunol.">
        <title>Early steps in the European eel (Anguilla anguilla)-Vibrio vulnificus interaction in the gills: Role of the RtxA13 toxin.</title>
        <authorList>
            <person name="Callol A."/>
            <person name="Pajuelo D."/>
            <person name="Ebbesson L."/>
            <person name="Teles M."/>
            <person name="MacKenzie S."/>
            <person name="Amaro C."/>
        </authorList>
    </citation>
    <scope>NUCLEOTIDE SEQUENCE</scope>
</reference>
<name>A0A0E9XME9_ANGAN</name>
<accession>A0A0E9XME9</accession>
<dbReference type="AlphaFoldDB" id="A0A0E9XME9"/>
<organism evidence="1">
    <name type="scientific">Anguilla anguilla</name>
    <name type="common">European freshwater eel</name>
    <name type="synonym">Muraena anguilla</name>
    <dbReference type="NCBI Taxonomy" id="7936"/>
    <lineage>
        <taxon>Eukaryota</taxon>
        <taxon>Metazoa</taxon>
        <taxon>Chordata</taxon>
        <taxon>Craniata</taxon>
        <taxon>Vertebrata</taxon>
        <taxon>Euteleostomi</taxon>
        <taxon>Actinopterygii</taxon>
        <taxon>Neopterygii</taxon>
        <taxon>Teleostei</taxon>
        <taxon>Anguilliformes</taxon>
        <taxon>Anguillidae</taxon>
        <taxon>Anguilla</taxon>
    </lineage>
</organism>
<dbReference type="EMBL" id="GBXM01005704">
    <property type="protein sequence ID" value="JAI02874.1"/>
    <property type="molecule type" value="Transcribed_RNA"/>
</dbReference>
<evidence type="ECO:0000313" key="1">
    <source>
        <dbReference type="EMBL" id="JAI02874.1"/>
    </source>
</evidence>
<proteinExistence type="predicted"/>